<dbReference type="InterPro" id="IPR003609">
    <property type="entry name" value="Pan_app"/>
</dbReference>
<evidence type="ECO:0000313" key="4">
    <source>
        <dbReference type="EMBL" id="CAJ1390032.1"/>
    </source>
</evidence>
<keyword evidence="2" id="KW-0472">Membrane</keyword>
<feature type="compositionally biased region" description="Basic and acidic residues" evidence="1">
    <location>
        <begin position="460"/>
        <end position="497"/>
    </location>
</feature>
<evidence type="ECO:0000259" key="3">
    <source>
        <dbReference type="Pfam" id="PF14295"/>
    </source>
</evidence>
<feature type="compositionally biased region" description="Basic and acidic residues" evidence="1">
    <location>
        <begin position="506"/>
        <end position="529"/>
    </location>
</feature>
<feature type="region of interest" description="Disordered" evidence="1">
    <location>
        <begin position="383"/>
        <end position="428"/>
    </location>
</feature>
<feature type="domain" description="Apple" evidence="3">
    <location>
        <begin position="567"/>
        <end position="594"/>
    </location>
</feature>
<feature type="domain" description="Apple" evidence="3">
    <location>
        <begin position="323"/>
        <end position="354"/>
    </location>
</feature>
<comment type="caution">
    <text evidence="4">The sequence shown here is derived from an EMBL/GenBank/DDBJ whole genome shotgun (WGS) entry which is preliminary data.</text>
</comment>
<feature type="region of interest" description="Disordered" evidence="1">
    <location>
        <begin position="443"/>
        <end position="532"/>
    </location>
</feature>
<keyword evidence="2" id="KW-1133">Transmembrane helix</keyword>
<evidence type="ECO:0000256" key="1">
    <source>
        <dbReference type="SAM" id="MobiDB-lite"/>
    </source>
</evidence>
<feature type="transmembrane region" description="Helical" evidence="2">
    <location>
        <begin position="36"/>
        <end position="55"/>
    </location>
</feature>
<proteinExistence type="predicted"/>
<feature type="compositionally biased region" description="Pro residues" evidence="1">
    <location>
        <begin position="383"/>
        <end position="401"/>
    </location>
</feature>
<dbReference type="Proteomes" id="UP001178507">
    <property type="component" value="Unassembled WGS sequence"/>
</dbReference>
<dbReference type="AlphaFoldDB" id="A0AA36ILJ7"/>
<evidence type="ECO:0000313" key="5">
    <source>
        <dbReference type="Proteomes" id="UP001178507"/>
    </source>
</evidence>
<dbReference type="EMBL" id="CAUJNA010002001">
    <property type="protein sequence ID" value="CAJ1390032.1"/>
    <property type="molecule type" value="Genomic_DNA"/>
</dbReference>
<protein>
    <recommendedName>
        <fullName evidence="3">Apple domain-containing protein</fullName>
    </recommendedName>
</protein>
<accession>A0AA36ILJ7</accession>
<feature type="compositionally biased region" description="Low complexity" evidence="1">
    <location>
        <begin position="402"/>
        <end position="428"/>
    </location>
</feature>
<keyword evidence="2" id="KW-0812">Transmembrane</keyword>
<dbReference type="Pfam" id="PF14295">
    <property type="entry name" value="PAN_4"/>
    <property type="match status" value="2"/>
</dbReference>
<keyword evidence="5" id="KW-1185">Reference proteome</keyword>
<sequence>MQWRRKVARAEERCYSRDAESLLGEEVPEPSAFQRLYLAVPFLLAAGMALAAFSLKGAPALQPAQATELVQATASGLDVFCFALMGRSEEQGLLLAQQKQGAGLFSCPAWAVFGPQQMAPVTKVLWGLNTKVPFGGPWNTALNTPVFARVWQTVQQLPEAVAHAWIVKVDPDTVFLPARLGPLLPSKPGRVFLENCQEGLHGPVEVLSTETVKHIDWAVCGAIPQEDLWLQSCAFRAGAKALPRYDLLWEHACQPRLAEKGSCGAYNAAYHPRKSFTAWWKCWLEASAFPIAGHWQAIQNKNCLPGQGAAVLEGQKEPFSWSLAPAQCMQHCQDLPACQGIVVVEDQDPSACYLRTAIKVEACFYAPGHVLWVKPGVIRPPAPPPPPPSPPPPPPPPPIATSPPTVATTKTSTSTTEETTTTATFTTTITINEVIEDLPEALPVVTPSDSGPFPGTGYGGDRHAGDESRAGERESGAGDRKSLAVSRGSDRESRAGNRESGAVDSETGKSDSKSSTRDRESGERDRESGADDDWPAWRAAITWRYVGQMDCFDASQEASGDAFLQHVDLEDCQRLCLKSRNCEAFMRVQSRCWLRTKVHPASCVESDNTHVWRWALRREGESGGEGESAAELAGG</sequence>
<organism evidence="4 5">
    <name type="scientific">Effrenium voratum</name>
    <dbReference type="NCBI Taxonomy" id="2562239"/>
    <lineage>
        <taxon>Eukaryota</taxon>
        <taxon>Sar</taxon>
        <taxon>Alveolata</taxon>
        <taxon>Dinophyceae</taxon>
        <taxon>Suessiales</taxon>
        <taxon>Symbiodiniaceae</taxon>
        <taxon>Effrenium</taxon>
    </lineage>
</organism>
<evidence type="ECO:0000256" key="2">
    <source>
        <dbReference type="SAM" id="Phobius"/>
    </source>
</evidence>
<reference evidence="4" key="1">
    <citation type="submission" date="2023-08" db="EMBL/GenBank/DDBJ databases">
        <authorList>
            <person name="Chen Y."/>
            <person name="Shah S."/>
            <person name="Dougan E. K."/>
            <person name="Thang M."/>
            <person name="Chan C."/>
        </authorList>
    </citation>
    <scope>NUCLEOTIDE SEQUENCE</scope>
</reference>
<name>A0AA36ILJ7_9DINO</name>
<gene>
    <name evidence="4" type="ORF">EVOR1521_LOCUS15542</name>
</gene>